<dbReference type="Proteomes" id="UP000030645">
    <property type="component" value="Unassembled WGS sequence"/>
</dbReference>
<dbReference type="EMBL" id="KE343351">
    <property type="protein sequence ID" value="EXB24805.1"/>
    <property type="molecule type" value="Genomic_DNA"/>
</dbReference>
<gene>
    <name evidence="1" type="ORF">L484_005184</name>
</gene>
<reference evidence="2" key="1">
    <citation type="submission" date="2013-01" db="EMBL/GenBank/DDBJ databases">
        <title>Draft Genome Sequence of a Mulberry Tree, Morus notabilis C.K. Schneid.</title>
        <authorList>
            <person name="He N."/>
            <person name="Zhao S."/>
        </authorList>
    </citation>
    <scope>NUCLEOTIDE SEQUENCE</scope>
</reference>
<keyword evidence="2" id="KW-1185">Reference proteome</keyword>
<sequence>MWMTVQGILLRFSMEEYTMITGLNPSPMKEDEKLQKAKNNTRLKRNQDWGVQTYKKTTTSLKKNIKAKAQEQQNNKHAFQVKIRIHHSLLLVDMQINYLYFVVKYNYRALDM</sequence>
<protein>
    <submittedName>
        <fullName evidence="1">Uncharacterized protein</fullName>
    </submittedName>
</protein>
<name>W9QC22_9ROSA</name>
<dbReference type="AlphaFoldDB" id="W9QC22"/>
<proteinExistence type="predicted"/>
<organism evidence="1 2">
    <name type="scientific">Morus notabilis</name>
    <dbReference type="NCBI Taxonomy" id="981085"/>
    <lineage>
        <taxon>Eukaryota</taxon>
        <taxon>Viridiplantae</taxon>
        <taxon>Streptophyta</taxon>
        <taxon>Embryophyta</taxon>
        <taxon>Tracheophyta</taxon>
        <taxon>Spermatophyta</taxon>
        <taxon>Magnoliopsida</taxon>
        <taxon>eudicotyledons</taxon>
        <taxon>Gunneridae</taxon>
        <taxon>Pentapetalae</taxon>
        <taxon>rosids</taxon>
        <taxon>fabids</taxon>
        <taxon>Rosales</taxon>
        <taxon>Moraceae</taxon>
        <taxon>Moreae</taxon>
        <taxon>Morus</taxon>
    </lineage>
</organism>
<accession>W9QC22</accession>
<evidence type="ECO:0000313" key="1">
    <source>
        <dbReference type="EMBL" id="EXB24805.1"/>
    </source>
</evidence>
<evidence type="ECO:0000313" key="2">
    <source>
        <dbReference type="Proteomes" id="UP000030645"/>
    </source>
</evidence>